<sequence>MAQTDNTKANKLAYLHMRIVQNVVRKLLQFIVRQSNQQWTLDEYFEANGDKILQTQLAMRHRSILLPRHSMVTIESLPLYLIEHLITDIPQCFVVPRDISDAIRSLNQIRRESNSAIVTGVDETMFENQLEKMKTLLTTICLFMDNKSDAQIIQRDIEGLRESTFITDETVLDEFKQHYEKEKSHRKAITSFPREKDNLHRMIEKVVSIRDGNVSDAANTIGVDARASSAADHGTDQRNEPFPLEVQVTDVVIEMDPGTARMSRDIVNVINNQEDSDGPNPLRERGEEIISTFTKTFSYYGDFFARQGCVQICVKPRSIKLLFELFEDCVRGEITQKLQTVEESIRCIHGFENYKPEAVLYQDHYDSVMNDLASQIRQQFEDRGLTLENESAVPKVELSANSTILIRVPCPSEDDRDQFVNTFKSGKTTDLFKSLEDLLRNAYREPDISLKAKVDDRKNATSKIAGSFGGHYQHTHEESPKAEFSFSLYDTGSVDREEKQGSPDVDRVPTTVGESIGAEGSKRVETRVSIRLADSGSVVDKKNESGMDSFGGGVIKRVGVIVGSIINTL</sequence>
<reference evidence="2" key="2">
    <citation type="submission" date="2020-11" db="EMBL/GenBank/DDBJ databases">
        <authorList>
            <person name="McCartney M.A."/>
            <person name="Auch B."/>
            <person name="Kono T."/>
            <person name="Mallez S."/>
            <person name="Becker A."/>
            <person name="Gohl D.M."/>
            <person name="Silverstein K.A.T."/>
            <person name="Koren S."/>
            <person name="Bechman K.B."/>
            <person name="Herman A."/>
            <person name="Abrahante J.E."/>
            <person name="Garbe J."/>
        </authorList>
    </citation>
    <scope>NUCLEOTIDE SEQUENCE</scope>
    <source>
        <strain evidence="2">Duluth1</strain>
        <tissue evidence="2">Whole animal</tissue>
    </source>
</reference>
<name>A0A9D4NMI7_DREPO</name>
<evidence type="ECO:0000313" key="2">
    <source>
        <dbReference type="EMBL" id="KAH3898205.1"/>
    </source>
</evidence>
<keyword evidence="3" id="KW-1185">Reference proteome</keyword>
<dbReference type="Proteomes" id="UP000828390">
    <property type="component" value="Unassembled WGS sequence"/>
</dbReference>
<reference evidence="2" key="1">
    <citation type="journal article" date="2019" name="bioRxiv">
        <title>The Genome of the Zebra Mussel, Dreissena polymorpha: A Resource for Invasive Species Research.</title>
        <authorList>
            <person name="McCartney M.A."/>
            <person name="Auch B."/>
            <person name="Kono T."/>
            <person name="Mallez S."/>
            <person name="Zhang Y."/>
            <person name="Obille A."/>
            <person name="Becker A."/>
            <person name="Abrahante J.E."/>
            <person name="Garbe J."/>
            <person name="Badalamenti J.P."/>
            <person name="Herman A."/>
            <person name="Mangelson H."/>
            <person name="Liachko I."/>
            <person name="Sullivan S."/>
            <person name="Sone E.D."/>
            <person name="Koren S."/>
            <person name="Silverstein K.A.T."/>
            <person name="Beckman K.B."/>
            <person name="Gohl D.M."/>
        </authorList>
    </citation>
    <scope>NUCLEOTIDE SEQUENCE</scope>
    <source>
        <strain evidence="2">Duluth1</strain>
        <tissue evidence="2">Whole animal</tissue>
    </source>
</reference>
<comment type="caution">
    <text evidence="2">The sequence shown here is derived from an EMBL/GenBank/DDBJ whole genome shotgun (WGS) entry which is preliminary data.</text>
</comment>
<feature type="compositionally biased region" description="Basic and acidic residues" evidence="1">
    <location>
        <begin position="493"/>
        <end position="507"/>
    </location>
</feature>
<dbReference type="AlphaFoldDB" id="A0A9D4NMI7"/>
<accession>A0A9D4NMI7</accession>
<protein>
    <submittedName>
        <fullName evidence="2">Uncharacterized protein</fullName>
    </submittedName>
</protein>
<feature type="region of interest" description="Disordered" evidence="1">
    <location>
        <begin position="493"/>
        <end position="520"/>
    </location>
</feature>
<evidence type="ECO:0000256" key="1">
    <source>
        <dbReference type="SAM" id="MobiDB-lite"/>
    </source>
</evidence>
<proteinExistence type="predicted"/>
<evidence type="ECO:0000313" key="3">
    <source>
        <dbReference type="Proteomes" id="UP000828390"/>
    </source>
</evidence>
<gene>
    <name evidence="2" type="ORF">DPMN_022426</name>
</gene>
<dbReference type="EMBL" id="JAIWYP010000001">
    <property type="protein sequence ID" value="KAH3898205.1"/>
    <property type="molecule type" value="Genomic_DNA"/>
</dbReference>
<organism evidence="2 3">
    <name type="scientific">Dreissena polymorpha</name>
    <name type="common">Zebra mussel</name>
    <name type="synonym">Mytilus polymorpha</name>
    <dbReference type="NCBI Taxonomy" id="45954"/>
    <lineage>
        <taxon>Eukaryota</taxon>
        <taxon>Metazoa</taxon>
        <taxon>Spiralia</taxon>
        <taxon>Lophotrochozoa</taxon>
        <taxon>Mollusca</taxon>
        <taxon>Bivalvia</taxon>
        <taxon>Autobranchia</taxon>
        <taxon>Heteroconchia</taxon>
        <taxon>Euheterodonta</taxon>
        <taxon>Imparidentia</taxon>
        <taxon>Neoheterodontei</taxon>
        <taxon>Myida</taxon>
        <taxon>Dreissenoidea</taxon>
        <taxon>Dreissenidae</taxon>
        <taxon>Dreissena</taxon>
    </lineage>
</organism>